<evidence type="ECO:0000313" key="10">
    <source>
        <dbReference type="EMBL" id="AAG01171.1"/>
    </source>
</evidence>
<organism evidence="10">
    <name type="scientific">Fagopyrum esculentum</name>
    <name type="common">Common buckwheat</name>
    <name type="synonym">Polygonum fagopyrum</name>
    <dbReference type="NCBI Taxonomy" id="3617"/>
    <lineage>
        <taxon>Eukaryota</taxon>
        <taxon>Viridiplantae</taxon>
        <taxon>Streptophyta</taxon>
        <taxon>Embryophyta</taxon>
        <taxon>Tracheophyta</taxon>
        <taxon>Spermatophyta</taxon>
        <taxon>Magnoliopsida</taxon>
        <taxon>eudicotyledons</taxon>
        <taxon>Gunneridae</taxon>
        <taxon>Pentapetalae</taxon>
        <taxon>Caryophyllales</taxon>
        <taxon>Polygonaceae</taxon>
        <taxon>Polygonoideae</taxon>
        <taxon>Fagopyreae</taxon>
        <taxon>Fagopyrum</taxon>
    </lineage>
</organism>
<dbReference type="GO" id="GO:0016020">
    <property type="term" value="C:membrane"/>
    <property type="evidence" value="ECO:0007669"/>
    <property type="project" value="UniProtKB-SubCell"/>
</dbReference>
<evidence type="ECO:0000256" key="2">
    <source>
        <dbReference type="ARBA" id="ARBA00004141"/>
    </source>
</evidence>
<keyword evidence="5" id="KW-0551">Lipid droplet</keyword>
<evidence type="ECO:0000256" key="5">
    <source>
        <dbReference type="ARBA" id="ARBA00022677"/>
    </source>
</evidence>
<dbReference type="Pfam" id="PF01277">
    <property type="entry name" value="Oleosin"/>
    <property type="match status" value="1"/>
</dbReference>
<evidence type="ECO:0000256" key="9">
    <source>
        <dbReference type="SAM" id="Phobius"/>
    </source>
</evidence>
<evidence type="ECO:0000256" key="3">
    <source>
        <dbReference type="ARBA" id="ARBA00004502"/>
    </source>
</evidence>
<sequence length="173" mass="18244">MADQHYYHQAKDHTSQAQQHGQQALSNMAGYLQEKTPPTQHIIAAAALIPLGGFMLVLAALTLTGTVIGLAVATPLFVICSPVLVPAALALGLATMGFIVSGALGLTALSALSWMISYIRQIRASGGPGIMGEARWRVAQGIDRLGEKTKDLGRGIQDRAYDARAHEVGRTTA</sequence>
<keyword evidence="8 9" id="KW-0472">Membrane</keyword>
<evidence type="ECO:0000256" key="7">
    <source>
        <dbReference type="ARBA" id="ARBA00022989"/>
    </source>
</evidence>
<keyword evidence="6 9" id="KW-0812">Transmembrane</keyword>
<proteinExistence type="evidence at transcript level"/>
<evidence type="ECO:0000256" key="8">
    <source>
        <dbReference type="ARBA" id="ARBA00023136"/>
    </source>
</evidence>
<dbReference type="AlphaFoldDB" id="Q9FYU5"/>
<dbReference type="PANTHER" id="PTHR33203">
    <property type="entry name" value="OLEOSIN"/>
    <property type="match status" value="1"/>
</dbReference>
<dbReference type="GO" id="GO:0050826">
    <property type="term" value="P:response to freezing"/>
    <property type="evidence" value="ECO:0007669"/>
    <property type="project" value="TreeGrafter"/>
</dbReference>
<dbReference type="EMBL" id="AF288622">
    <property type="protein sequence ID" value="AAG01171.1"/>
    <property type="molecule type" value="mRNA"/>
</dbReference>
<evidence type="ECO:0000256" key="6">
    <source>
        <dbReference type="ARBA" id="ARBA00022692"/>
    </source>
</evidence>
<feature type="transmembrane region" description="Helical" evidence="9">
    <location>
        <begin position="95"/>
        <end position="116"/>
    </location>
</feature>
<feature type="transmembrane region" description="Helical" evidence="9">
    <location>
        <begin position="68"/>
        <end position="89"/>
    </location>
</feature>
<dbReference type="GO" id="GO:0012511">
    <property type="term" value="C:monolayer-surrounded lipid storage body"/>
    <property type="evidence" value="ECO:0007669"/>
    <property type="project" value="InterPro"/>
</dbReference>
<comment type="similarity">
    <text evidence="4">Belongs to the oleosin family.</text>
</comment>
<evidence type="ECO:0000256" key="4">
    <source>
        <dbReference type="ARBA" id="ARBA00010858"/>
    </source>
</evidence>
<name>Q9FYU5_FAGES</name>
<gene>
    <name evidence="10" type="primary">ON-1</name>
</gene>
<feature type="transmembrane region" description="Helical" evidence="9">
    <location>
        <begin position="42"/>
        <end position="61"/>
    </location>
</feature>
<comment type="function">
    <text evidence="1">May have a structural role to stabilize the lipid body during desiccation of the seed by preventing coalescence of the oil. Probably interacts with both lipid and phospholipid moieties of lipid bodies. May also provide recognition signals for specific lipase anchorage in lipolysis during seedling growth.</text>
</comment>
<comment type="subcellular location">
    <subcellularLocation>
        <location evidence="3">Lipid droplet</location>
    </subcellularLocation>
    <subcellularLocation>
        <location evidence="2">Membrane</location>
        <topology evidence="2">Multi-pass membrane protein</topology>
    </subcellularLocation>
</comment>
<keyword evidence="7 9" id="KW-1133">Transmembrane helix</keyword>
<dbReference type="InterPro" id="IPR000136">
    <property type="entry name" value="Oleosin"/>
</dbReference>
<dbReference type="GO" id="GO:0010344">
    <property type="term" value="P:seed oilbody biogenesis"/>
    <property type="evidence" value="ECO:0007669"/>
    <property type="project" value="TreeGrafter"/>
</dbReference>
<dbReference type="GO" id="GO:0019915">
    <property type="term" value="P:lipid storage"/>
    <property type="evidence" value="ECO:0007669"/>
    <property type="project" value="TreeGrafter"/>
</dbReference>
<protein>
    <submittedName>
        <fullName evidence="10">Seed oleosin isoform 1</fullName>
    </submittedName>
</protein>
<accession>Q9FYU5</accession>
<reference evidence="10" key="1">
    <citation type="submission" date="2000-07" db="EMBL/GenBank/DDBJ databases">
        <title>Identification and Characterization of FeON-1, a Gene Encoding the Seed Oleosin from Buckwheat (Fagopyrum esculentum Moench).</title>
        <authorList>
            <person name="Ueda T."/>
            <person name="Miki K."/>
            <person name="Kuroiwa N."/>
        </authorList>
    </citation>
    <scope>NUCLEOTIDE SEQUENCE</scope>
</reference>
<evidence type="ECO:0000256" key="1">
    <source>
        <dbReference type="ARBA" id="ARBA00002582"/>
    </source>
</evidence>
<dbReference type="PANTHER" id="PTHR33203:SF44">
    <property type="entry name" value="OLEOSIN 20.3 KDA"/>
    <property type="match status" value="1"/>
</dbReference>